<keyword evidence="5" id="KW-1185">Reference proteome</keyword>
<dbReference type="InterPro" id="IPR036291">
    <property type="entry name" value="NAD(P)-bd_dom_sf"/>
</dbReference>
<dbReference type="EMBL" id="CP019082">
    <property type="protein sequence ID" value="APW59909.1"/>
    <property type="molecule type" value="Genomic_DNA"/>
</dbReference>
<name>A0A1U7CLW0_9BACT</name>
<proteinExistence type="predicted"/>
<dbReference type="Proteomes" id="UP000186309">
    <property type="component" value="Chromosome"/>
</dbReference>
<dbReference type="Pfam" id="PF22725">
    <property type="entry name" value="GFO_IDH_MocA_C3"/>
    <property type="match status" value="1"/>
</dbReference>
<dbReference type="AlphaFoldDB" id="A0A1U7CLW0"/>
<evidence type="ECO:0000259" key="2">
    <source>
        <dbReference type="Pfam" id="PF01408"/>
    </source>
</evidence>
<dbReference type="OrthoDB" id="9815825at2"/>
<dbReference type="SUPFAM" id="SSF55347">
    <property type="entry name" value="Glyceraldehyde-3-phosphate dehydrogenase-like, C-terminal domain"/>
    <property type="match status" value="1"/>
</dbReference>
<feature type="region of interest" description="Disordered" evidence="1">
    <location>
        <begin position="345"/>
        <end position="375"/>
    </location>
</feature>
<evidence type="ECO:0000259" key="3">
    <source>
        <dbReference type="Pfam" id="PF22725"/>
    </source>
</evidence>
<dbReference type="GO" id="GO:0000166">
    <property type="term" value="F:nucleotide binding"/>
    <property type="evidence" value="ECO:0007669"/>
    <property type="project" value="InterPro"/>
</dbReference>
<evidence type="ECO:0000313" key="4">
    <source>
        <dbReference type="EMBL" id="APW59909.1"/>
    </source>
</evidence>
<accession>A0A1U7CLW0</accession>
<dbReference type="Gene3D" id="3.30.360.10">
    <property type="entry name" value="Dihydrodipicolinate Reductase, domain 2"/>
    <property type="match status" value="1"/>
</dbReference>
<keyword evidence="4" id="KW-0560">Oxidoreductase</keyword>
<sequence length="375" mass="41482">MSQLKVGIVGAGYWGPNLIRNFSACPLTEVVAVCDSSPERLETIGRTFSHLALVNSIDQLLELPIQAVAVATPVSTHYQLASRCLEAGLHVLVEKPLAATTYDARSLVELAEQRQRVLMVDHTYLFNNAVSRIKELVEYGELGDLYYIDSIRINLGLFQRDVNVVWDLAPHDLSIVDYILGCDARSISAWGCAHADRDIEDVAYVNVDYNEQMLANFHVNWLSPVKIRQMIFAGSRKSLIFNELNTAEPIKVYDRGIELGEGIEDRRRLMVGYRTGEVRSPHIEVGEPLQAVVSHFAECIRDGKTPLSDGRLGLRVVSQLEAATRSIRAQGGRIVLSNGAFNHGAAGSRANGSGERNQDQLGRPTGEKRVHALLR</sequence>
<dbReference type="GO" id="GO:0016491">
    <property type="term" value="F:oxidoreductase activity"/>
    <property type="evidence" value="ECO:0007669"/>
    <property type="project" value="UniProtKB-KW"/>
</dbReference>
<dbReference type="PANTHER" id="PTHR43377">
    <property type="entry name" value="BILIVERDIN REDUCTASE A"/>
    <property type="match status" value="1"/>
</dbReference>
<dbReference type="KEGG" id="pbor:BSF38_01370"/>
<evidence type="ECO:0000256" key="1">
    <source>
        <dbReference type="SAM" id="MobiDB-lite"/>
    </source>
</evidence>
<dbReference type="InterPro" id="IPR055170">
    <property type="entry name" value="GFO_IDH_MocA-like_dom"/>
</dbReference>
<dbReference type="STRING" id="1387353.BSF38_01370"/>
<evidence type="ECO:0000313" key="5">
    <source>
        <dbReference type="Proteomes" id="UP000186309"/>
    </source>
</evidence>
<reference evidence="5" key="1">
    <citation type="submission" date="2016-12" db="EMBL/GenBank/DDBJ databases">
        <title>Comparative genomics of four Isosphaeraceae planctomycetes: a common pool of plasmids and glycoside hydrolase genes.</title>
        <authorList>
            <person name="Ivanova A."/>
        </authorList>
    </citation>
    <scope>NUCLEOTIDE SEQUENCE [LARGE SCALE GENOMIC DNA]</scope>
    <source>
        <strain evidence="5">PX4</strain>
    </source>
</reference>
<dbReference type="Pfam" id="PF01408">
    <property type="entry name" value="GFO_IDH_MocA"/>
    <property type="match status" value="1"/>
</dbReference>
<evidence type="ECO:0008006" key="6">
    <source>
        <dbReference type="Google" id="ProtNLM"/>
    </source>
</evidence>
<dbReference type="Gene3D" id="3.40.50.720">
    <property type="entry name" value="NAD(P)-binding Rossmann-like Domain"/>
    <property type="match status" value="1"/>
</dbReference>
<dbReference type="InterPro" id="IPR000683">
    <property type="entry name" value="Gfo/Idh/MocA-like_OxRdtase_N"/>
</dbReference>
<dbReference type="SUPFAM" id="SSF51735">
    <property type="entry name" value="NAD(P)-binding Rossmann-fold domains"/>
    <property type="match status" value="1"/>
</dbReference>
<dbReference type="RefSeq" id="WP_076350651.1">
    <property type="nucleotide sequence ID" value="NZ_CP019082.1"/>
</dbReference>
<feature type="domain" description="Gfo/Idh/MocA-like oxidoreductase N-terminal" evidence="2">
    <location>
        <begin position="4"/>
        <end position="122"/>
    </location>
</feature>
<dbReference type="InterPro" id="IPR051450">
    <property type="entry name" value="Gfo/Idh/MocA_Oxidoreductases"/>
</dbReference>
<gene>
    <name evidence="4" type="primary">iolX_2</name>
    <name evidence="4" type="ORF">BSF38_01370</name>
</gene>
<feature type="domain" description="GFO/IDH/MocA-like oxidoreductase" evidence="3">
    <location>
        <begin position="131"/>
        <end position="239"/>
    </location>
</feature>
<feature type="compositionally biased region" description="Basic and acidic residues" evidence="1">
    <location>
        <begin position="365"/>
        <end position="375"/>
    </location>
</feature>
<dbReference type="PANTHER" id="PTHR43377:SF6">
    <property type="entry name" value="GFO_IDH_MOCA-LIKE OXIDOREDUCTASE N-TERMINAL DOMAIN-CONTAINING PROTEIN"/>
    <property type="match status" value="1"/>
</dbReference>
<organism evidence="4 5">
    <name type="scientific">Paludisphaera borealis</name>
    <dbReference type="NCBI Taxonomy" id="1387353"/>
    <lineage>
        <taxon>Bacteria</taxon>
        <taxon>Pseudomonadati</taxon>
        <taxon>Planctomycetota</taxon>
        <taxon>Planctomycetia</taxon>
        <taxon>Isosphaerales</taxon>
        <taxon>Isosphaeraceae</taxon>
        <taxon>Paludisphaera</taxon>
    </lineage>
</organism>
<protein>
    <recommendedName>
        <fullName evidence="6">Oxidoreductase YdgJ</fullName>
    </recommendedName>
</protein>